<comment type="similarity">
    <text evidence="1 4">Belongs to the glycerate kinase type-1 family.</text>
</comment>
<keyword evidence="3 4" id="KW-0418">Kinase</keyword>
<protein>
    <submittedName>
        <fullName evidence="5">Glycerate kinase</fullName>
    </submittedName>
</protein>
<dbReference type="InterPro" id="IPR036129">
    <property type="entry name" value="Glycerate_kinase_sf"/>
</dbReference>
<dbReference type="NCBIfam" id="TIGR00045">
    <property type="entry name" value="glycerate kinase"/>
    <property type="match status" value="1"/>
</dbReference>
<proteinExistence type="inferred from homology"/>
<dbReference type="GO" id="GO:0016301">
    <property type="term" value="F:kinase activity"/>
    <property type="evidence" value="ECO:0007669"/>
    <property type="project" value="UniProtKB-KW"/>
</dbReference>
<keyword evidence="6" id="KW-1185">Reference proteome</keyword>
<dbReference type="EMBL" id="JBHRRZ010000036">
    <property type="protein sequence ID" value="MFC2949404.1"/>
    <property type="molecule type" value="Genomic_DNA"/>
</dbReference>
<dbReference type="PANTHER" id="PTHR21599">
    <property type="entry name" value="GLYCERATE KINASE"/>
    <property type="match status" value="1"/>
</dbReference>
<dbReference type="PIRSF" id="PIRSF006078">
    <property type="entry name" value="GlxK"/>
    <property type="match status" value="1"/>
</dbReference>
<dbReference type="SUPFAM" id="SSF110738">
    <property type="entry name" value="Glycerate kinase I"/>
    <property type="match status" value="1"/>
</dbReference>
<evidence type="ECO:0000313" key="5">
    <source>
        <dbReference type="EMBL" id="MFC2949404.1"/>
    </source>
</evidence>
<gene>
    <name evidence="5" type="ORF">ACFODW_13870</name>
</gene>
<evidence type="ECO:0000256" key="2">
    <source>
        <dbReference type="ARBA" id="ARBA00022679"/>
    </source>
</evidence>
<dbReference type="PANTHER" id="PTHR21599:SF0">
    <property type="entry name" value="GLYCERATE KINASE"/>
    <property type="match status" value="1"/>
</dbReference>
<evidence type="ECO:0000313" key="6">
    <source>
        <dbReference type="Proteomes" id="UP001595387"/>
    </source>
</evidence>
<name>A0ABV7A8I9_9BACI</name>
<reference evidence="6" key="1">
    <citation type="journal article" date="2019" name="Int. J. Syst. Evol. Microbiol.">
        <title>The Global Catalogue of Microorganisms (GCM) 10K type strain sequencing project: providing services to taxonomists for standard genome sequencing and annotation.</title>
        <authorList>
            <consortium name="The Broad Institute Genomics Platform"/>
            <consortium name="The Broad Institute Genome Sequencing Center for Infectious Disease"/>
            <person name="Wu L."/>
            <person name="Ma J."/>
        </authorList>
    </citation>
    <scope>NUCLEOTIDE SEQUENCE [LARGE SCALE GENOMIC DNA]</scope>
    <source>
        <strain evidence="6">KCTC 13193</strain>
    </source>
</reference>
<dbReference type="Gene3D" id="3.40.50.10350">
    <property type="entry name" value="Glycerate kinase, domain 1"/>
    <property type="match status" value="1"/>
</dbReference>
<keyword evidence="2 4" id="KW-0808">Transferase</keyword>
<dbReference type="InterPro" id="IPR018193">
    <property type="entry name" value="Glyc_kinase_flavodox-like_fold"/>
</dbReference>
<accession>A0ABV7A8I9</accession>
<dbReference type="Pfam" id="PF02595">
    <property type="entry name" value="Gly_kinase"/>
    <property type="match status" value="1"/>
</dbReference>
<comment type="caution">
    <text evidence="5">The sequence shown here is derived from an EMBL/GenBank/DDBJ whole genome shotgun (WGS) entry which is preliminary data.</text>
</comment>
<dbReference type="InterPro" id="IPR004381">
    <property type="entry name" value="Glycerate_kinase"/>
</dbReference>
<dbReference type="Proteomes" id="UP001595387">
    <property type="component" value="Unassembled WGS sequence"/>
</dbReference>
<dbReference type="InterPro" id="IPR018197">
    <property type="entry name" value="Glycerate_kinase_RE-like"/>
</dbReference>
<evidence type="ECO:0000256" key="4">
    <source>
        <dbReference type="PIRNR" id="PIRNR006078"/>
    </source>
</evidence>
<dbReference type="RefSeq" id="WP_390307377.1">
    <property type="nucleotide sequence ID" value="NZ_JBHRRZ010000036.1"/>
</dbReference>
<sequence length="386" mass="40232">MKIVIAPDSFKGSLSAVEAADAIAKGIRKALPDAEAICLPVADGGEGTMETLVTATGGEVRKVLATGPLGNGVEAEYGVLGDGKTCVIEMATASGLARIPEGKLSPLKATTYGTGELIKHALDAGYTSFILAIGGSATNDAGAGMLQALGAKLLDKEGKDIGFGGGQLDRVAKIDLDRFDKRIAKSSFLIASDVQNPLVGQEGASHIFGPQKGAGEREVLLLDRNLTHWADVVEKTVGIRLHDQPGAGAAGGIGGAFQAFFPGEMKRGIDVVLEYSGLRDYLVDADLVITGEGKVDHQTSSGKTPLGVAQAAYEQDVPTIIIAGSIGDGVEVLYEYGVLSIHSLMKEPLPLEEVMEKASELLEFSAEQVARTHFYHIKQGGPSYAD</sequence>
<evidence type="ECO:0000256" key="1">
    <source>
        <dbReference type="ARBA" id="ARBA00006284"/>
    </source>
</evidence>
<dbReference type="Gene3D" id="3.90.1510.10">
    <property type="entry name" value="Glycerate kinase, domain 2"/>
    <property type="match status" value="1"/>
</dbReference>
<organism evidence="5 6">
    <name type="scientific">Virgibacillus sediminis</name>
    <dbReference type="NCBI Taxonomy" id="202260"/>
    <lineage>
        <taxon>Bacteria</taxon>
        <taxon>Bacillati</taxon>
        <taxon>Bacillota</taxon>
        <taxon>Bacilli</taxon>
        <taxon>Bacillales</taxon>
        <taxon>Bacillaceae</taxon>
        <taxon>Virgibacillus</taxon>
    </lineage>
</organism>
<evidence type="ECO:0000256" key="3">
    <source>
        <dbReference type="ARBA" id="ARBA00022777"/>
    </source>
</evidence>